<evidence type="ECO:0000313" key="2">
    <source>
        <dbReference type="Proteomes" id="UP001168990"/>
    </source>
</evidence>
<evidence type="ECO:0008006" key="3">
    <source>
        <dbReference type="Google" id="ProtNLM"/>
    </source>
</evidence>
<dbReference type="EMBL" id="JAQQBS010000001">
    <property type="protein sequence ID" value="KAK0176841.1"/>
    <property type="molecule type" value="Genomic_DNA"/>
</dbReference>
<name>A0AA39FWF1_9HYME</name>
<reference evidence="1" key="1">
    <citation type="journal article" date="2023" name="bioRxiv">
        <title>Scaffold-level genome assemblies of two parasitoid biocontrol wasps reveal the parthenogenesis mechanism and an associated novel virus.</title>
        <authorList>
            <person name="Inwood S."/>
            <person name="Skelly J."/>
            <person name="Guhlin J."/>
            <person name="Harrop T."/>
            <person name="Goldson S."/>
            <person name="Dearden P."/>
        </authorList>
    </citation>
    <scope>NUCLEOTIDE SEQUENCE</scope>
    <source>
        <strain evidence="1">Irish</strain>
        <tissue evidence="1">Whole body</tissue>
    </source>
</reference>
<sequence>MVKKKKLSGFSQVMIWAGVRGRQAAIEQGFRNSPNHVFDKHDNCGNYCKYREDNENYDNSRHMKNPILFKHVNKLFSDLADNAWKFVLAASSNTNESINNKMARYCPKANSYSTSESAEYRFACAVAHKNLGADYVLKVCRKMNLTKHNSIKKQQLRNEKEKKSNDTYSSDMTLLDTPINSSNIIQEIENYLSYNTENVAYVFFDLETGGFSPQKDILQIAMKGEKKLLSVYVTPIKNIDQT</sequence>
<dbReference type="Proteomes" id="UP001168990">
    <property type="component" value="Unassembled WGS sequence"/>
</dbReference>
<comment type="caution">
    <text evidence="1">The sequence shown here is derived from an EMBL/GenBank/DDBJ whole genome shotgun (WGS) entry which is preliminary data.</text>
</comment>
<organism evidence="1 2">
    <name type="scientific">Microctonus aethiopoides</name>
    <dbReference type="NCBI Taxonomy" id="144406"/>
    <lineage>
        <taxon>Eukaryota</taxon>
        <taxon>Metazoa</taxon>
        <taxon>Ecdysozoa</taxon>
        <taxon>Arthropoda</taxon>
        <taxon>Hexapoda</taxon>
        <taxon>Insecta</taxon>
        <taxon>Pterygota</taxon>
        <taxon>Neoptera</taxon>
        <taxon>Endopterygota</taxon>
        <taxon>Hymenoptera</taxon>
        <taxon>Apocrita</taxon>
        <taxon>Ichneumonoidea</taxon>
        <taxon>Braconidae</taxon>
        <taxon>Euphorinae</taxon>
        <taxon>Microctonus</taxon>
    </lineage>
</organism>
<reference evidence="1" key="2">
    <citation type="submission" date="2023-03" db="EMBL/GenBank/DDBJ databases">
        <authorList>
            <person name="Inwood S.N."/>
            <person name="Skelly J.G."/>
            <person name="Guhlin J."/>
            <person name="Harrop T.W.R."/>
            <person name="Goldson S.G."/>
            <person name="Dearden P.K."/>
        </authorList>
    </citation>
    <scope>NUCLEOTIDE SEQUENCE</scope>
    <source>
        <strain evidence="1">Irish</strain>
        <tissue evidence="1">Whole body</tissue>
    </source>
</reference>
<gene>
    <name evidence="1" type="ORF">PV328_000943</name>
</gene>
<protein>
    <recommendedName>
        <fullName evidence="3">Exonuclease domain-containing protein</fullName>
    </recommendedName>
</protein>
<accession>A0AA39FWF1</accession>
<evidence type="ECO:0000313" key="1">
    <source>
        <dbReference type="EMBL" id="KAK0176841.1"/>
    </source>
</evidence>
<keyword evidence="2" id="KW-1185">Reference proteome</keyword>
<dbReference type="AlphaFoldDB" id="A0AA39FWF1"/>
<proteinExistence type="predicted"/>